<sequence length="102" mass="11253">MNLMPWNSEQDGPLSEAAMRLKLERMGYSVTRYTYAPGTYFSPHTHGVDKIDGVLAGRFRMGMQEGTVILEAGDMLEVPRGVLHSAEVVGEEVVISLDAVRL</sequence>
<dbReference type="InterPro" id="IPR052535">
    <property type="entry name" value="Bacilysin_H2HPP_isomerase"/>
</dbReference>
<name>A0A2R5F8J2_9PROT</name>
<reference evidence="2 3" key="1">
    <citation type="journal article" date="2018" name="Environ. Microbiol.">
        <title>Isolation and genomic characterization of Novimethylophilus kurashikiensis gen. nov. sp. nov., a new lanthanide-dependent methylotrophic species of Methylophilaceae.</title>
        <authorList>
            <person name="Lv H."/>
            <person name="Sahin N."/>
            <person name="Tani A."/>
        </authorList>
    </citation>
    <scope>NUCLEOTIDE SEQUENCE [LARGE SCALE GENOMIC DNA]</scope>
    <source>
        <strain evidence="2 3">La2-4</strain>
    </source>
</reference>
<evidence type="ECO:0000313" key="3">
    <source>
        <dbReference type="Proteomes" id="UP000245081"/>
    </source>
</evidence>
<dbReference type="InterPro" id="IPR014710">
    <property type="entry name" value="RmlC-like_jellyroll"/>
</dbReference>
<organism evidence="2 3">
    <name type="scientific">Novimethylophilus kurashikiensis</name>
    <dbReference type="NCBI Taxonomy" id="1825523"/>
    <lineage>
        <taxon>Bacteria</taxon>
        <taxon>Pseudomonadati</taxon>
        <taxon>Pseudomonadota</taxon>
        <taxon>Betaproteobacteria</taxon>
        <taxon>Nitrosomonadales</taxon>
        <taxon>Methylophilaceae</taxon>
        <taxon>Novimethylophilus</taxon>
    </lineage>
</organism>
<dbReference type="PANTHER" id="PTHR40112">
    <property type="entry name" value="H2HPP ISOMERASE"/>
    <property type="match status" value="1"/>
</dbReference>
<dbReference type="Pfam" id="PF07883">
    <property type="entry name" value="Cupin_2"/>
    <property type="match status" value="1"/>
</dbReference>
<evidence type="ECO:0000313" key="2">
    <source>
        <dbReference type="EMBL" id="GBG14129.1"/>
    </source>
</evidence>
<protein>
    <submittedName>
        <fullName evidence="2">Cupin</fullName>
    </submittedName>
</protein>
<dbReference type="Proteomes" id="UP000245081">
    <property type="component" value="Unassembled WGS sequence"/>
</dbReference>
<keyword evidence="3" id="KW-1185">Reference proteome</keyword>
<comment type="caution">
    <text evidence="2">The sequence shown here is derived from an EMBL/GenBank/DDBJ whole genome shotgun (WGS) entry which is preliminary data.</text>
</comment>
<dbReference type="AlphaFoldDB" id="A0A2R5F8J2"/>
<dbReference type="SUPFAM" id="SSF51182">
    <property type="entry name" value="RmlC-like cupins"/>
    <property type="match status" value="1"/>
</dbReference>
<feature type="domain" description="Cupin type-2" evidence="1">
    <location>
        <begin position="33"/>
        <end position="95"/>
    </location>
</feature>
<dbReference type="OrthoDB" id="9793521at2"/>
<dbReference type="InterPro" id="IPR011051">
    <property type="entry name" value="RmlC_Cupin_sf"/>
</dbReference>
<evidence type="ECO:0000259" key="1">
    <source>
        <dbReference type="Pfam" id="PF07883"/>
    </source>
</evidence>
<dbReference type="InterPro" id="IPR013096">
    <property type="entry name" value="Cupin_2"/>
</dbReference>
<dbReference type="PANTHER" id="PTHR40112:SF1">
    <property type="entry name" value="H2HPP ISOMERASE"/>
    <property type="match status" value="1"/>
</dbReference>
<dbReference type="EMBL" id="BDOQ01000006">
    <property type="protein sequence ID" value="GBG14129.1"/>
    <property type="molecule type" value="Genomic_DNA"/>
</dbReference>
<proteinExistence type="predicted"/>
<accession>A0A2R5F8J2</accession>
<dbReference type="Gene3D" id="2.60.120.10">
    <property type="entry name" value="Jelly Rolls"/>
    <property type="match status" value="1"/>
</dbReference>
<gene>
    <name evidence="2" type="ORF">NMK_1689</name>
</gene>